<comment type="caution">
    <text evidence="1">The sequence shown here is derived from an EMBL/GenBank/DDBJ whole genome shotgun (WGS) entry which is preliminary data.</text>
</comment>
<organism evidence="1 2">
    <name type="scientific">Acropora cervicornis</name>
    <name type="common">Staghorn coral</name>
    <dbReference type="NCBI Taxonomy" id="6130"/>
    <lineage>
        <taxon>Eukaryota</taxon>
        <taxon>Metazoa</taxon>
        <taxon>Cnidaria</taxon>
        <taxon>Anthozoa</taxon>
        <taxon>Hexacorallia</taxon>
        <taxon>Scleractinia</taxon>
        <taxon>Astrocoeniina</taxon>
        <taxon>Acroporidae</taxon>
        <taxon>Acropora</taxon>
    </lineage>
</organism>
<protein>
    <submittedName>
        <fullName evidence="1">Uncharacterized protein</fullName>
    </submittedName>
</protein>
<dbReference type="Proteomes" id="UP001249851">
    <property type="component" value="Unassembled WGS sequence"/>
</dbReference>
<gene>
    <name evidence="1" type="ORF">P5673_001899</name>
</gene>
<dbReference type="EMBL" id="JARQWQ010000003">
    <property type="protein sequence ID" value="KAK2572892.1"/>
    <property type="molecule type" value="Genomic_DNA"/>
</dbReference>
<keyword evidence="2" id="KW-1185">Reference proteome</keyword>
<name>A0AAD9R4F7_ACRCE</name>
<evidence type="ECO:0000313" key="2">
    <source>
        <dbReference type="Proteomes" id="UP001249851"/>
    </source>
</evidence>
<evidence type="ECO:0000313" key="1">
    <source>
        <dbReference type="EMBL" id="KAK2572892.1"/>
    </source>
</evidence>
<reference evidence="1" key="1">
    <citation type="journal article" date="2023" name="G3 (Bethesda)">
        <title>Whole genome assembly and annotation of the endangered Caribbean coral Acropora cervicornis.</title>
        <authorList>
            <person name="Selwyn J.D."/>
            <person name="Vollmer S.V."/>
        </authorList>
    </citation>
    <scope>NUCLEOTIDE SEQUENCE</scope>
    <source>
        <strain evidence="1">K2</strain>
    </source>
</reference>
<accession>A0AAD9R4F7</accession>
<dbReference type="AlphaFoldDB" id="A0AAD9R4F7"/>
<proteinExistence type="predicted"/>
<reference evidence="1" key="2">
    <citation type="journal article" date="2023" name="Science">
        <title>Genomic signatures of disease resistance in endangered staghorn corals.</title>
        <authorList>
            <person name="Vollmer S.V."/>
            <person name="Selwyn J.D."/>
            <person name="Despard B.A."/>
            <person name="Roesel C.L."/>
        </authorList>
    </citation>
    <scope>NUCLEOTIDE SEQUENCE</scope>
    <source>
        <strain evidence="1">K2</strain>
    </source>
</reference>
<sequence>MGQTGLETASKKCFMEAYVVFSFVLFNVQEAQRKFCQCTSNGCSHKELTIQQVLTQGRPFNNSASKASMTYINDLCPVRLCTGSLVTTKKSLSPDFQYLMYVTRGDQIQHQLQCLLPHFKMKAGQKKYCKHHIQCECNFEVERVSPEAVGEVVFLRDSLDLSPEGLVLGLVGDSVLTVLDSSFPCSVFEPGALDGPDVVIESKGLLVEVVGSAVDAFVVDWEDGVVAGLFGPTGLLIGVPVQVPLPDDISIPLGQRHERPIGATANRQRWLQLPLFTSHGLEDSTMLFYMEGELSKTETTKKRVPVRANIYKPCKRVEN</sequence>